<dbReference type="Proteomes" id="UP000663864">
    <property type="component" value="Unassembled WGS sequence"/>
</dbReference>
<feature type="compositionally biased region" description="Polar residues" evidence="1">
    <location>
        <begin position="329"/>
        <end position="345"/>
    </location>
</feature>
<dbReference type="AlphaFoldDB" id="A0A819BZ52"/>
<feature type="region of interest" description="Disordered" evidence="1">
    <location>
        <begin position="282"/>
        <end position="359"/>
    </location>
</feature>
<feature type="compositionally biased region" description="Basic and acidic residues" evidence="1">
    <location>
        <begin position="286"/>
        <end position="295"/>
    </location>
</feature>
<comment type="caution">
    <text evidence="3">The sequence shown here is derived from an EMBL/GenBank/DDBJ whole genome shotgun (WGS) entry which is preliminary data.</text>
</comment>
<feature type="region of interest" description="Disordered" evidence="1">
    <location>
        <begin position="118"/>
        <end position="138"/>
    </location>
</feature>
<accession>A0A819BZ52</accession>
<name>A0A819BZ52_9BILA</name>
<protein>
    <submittedName>
        <fullName evidence="3">Uncharacterized protein</fullName>
    </submittedName>
</protein>
<evidence type="ECO:0000313" key="4">
    <source>
        <dbReference type="Proteomes" id="UP000663836"/>
    </source>
</evidence>
<dbReference type="EMBL" id="CAJOBD010001470">
    <property type="protein sequence ID" value="CAF3802739.1"/>
    <property type="molecule type" value="Genomic_DNA"/>
</dbReference>
<dbReference type="Proteomes" id="UP000663836">
    <property type="component" value="Unassembled WGS sequence"/>
</dbReference>
<feature type="region of interest" description="Disordered" evidence="1">
    <location>
        <begin position="381"/>
        <end position="404"/>
    </location>
</feature>
<evidence type="ECO:0000313" key="2">
    <source>
        <dbReference type="EMBL" id="CAF0989092.1"/>
    </source>
</evidence>
<gene>
    <name evidence="3" type="ORF">JBS370_LOCUS15400</name>
    <name evidence="2" type="ORF">ZHD862_LOCUS11923</name>
</gene>
<proteinExistence type="predicted"/>
<evidence type="ECO:0000313" key="3">
    <source>
        <dbReference type="EMBL" id="CAF3802739.1"/>
    </source>
</evidence>
<organism evidence="3 4">
    <name type="scientific">Rotaria sordida</name>
    <dbReference type="NCBI Taxonomy" id="392033"/>
    <lineage>
        <taxon>Eukaryota</taxon>
        <taxon>Metazoa</taxon>
        <taxon>Spiralia</taxon>
        <taxon>Gnathifera</taxon>
        <taxon>Rotifera</taxon>
        <taxon>Eurotatoria</taxon>
        <taxon>Bdelloidea</taxon>
        <taxon>Philodinida</taxon>
        <taxon>Philodinidae</taxon>
        <taxon>Rotaria</taxon>
    </lineage>
</organism>
<dbReference type="EMBL" id="CAJNOT010000459">
    <property type="protein sequence ID" value="CAF0989092.1"/>
    <property type="molecule type" value="Genomic_DNA"/>
</dbReference>
<feature type="compositionally biased region" description="Acidic residues" evidence="1">
    <location>
        <begin position="695"/>
        <end position="722"/>
    </location>
</feature>
<feature type="region of interest" description="Disordered" evidence="1">
    <location>
        <begin position="690"/>
        <end position="730"/>
    </location>
</feature>
<sequence length="745" mass="84516">MVDEEIEELFRLTGEDFYKYIEVQYGKNVEKVIRFHDIDSFLILGSVNQHDILDVFEQSNNENSSDQLIALQKEICNTLENKVTIKIGTKGKLILLLKSAHDIMRKRNHFLSLTRQTRTNNHRSLSSSTNSSGSGGDVSSKDNYEYIQQCIMKMLINMKNTIHGVTQENISVNDFKIFLNNLNDDNISTCIIQCVCGDRIKLYSRYGQFQISNFSKHLKTTNKKSIIITNNKTKETDTSEGSNEMLVGDEQLEDENKNSFLNKSQNKCNSINTSNTLDLTSVTSKKSYDQRKSSDSESDNDENSDSSAKPTNEKNDGGRRPHILPIAGETQNSISFNRLSQSKKQQAIEDFRTSSLPPNIQSIKSVKDLNRKDNTLLDARKSKRVKNDKQPITDPSAKDKKAPQEQHVLINKNNKSNFLCTALKTIDVNNHRAPNHYRYPESVLRFATALFILAGIYVYEYVRLNFKFLLPTIQTIKNNWFHEPYSEGKFRFDETKTYCNSVQCQYIFVSEDSSALIPRIEYDASLDIFNGFETPLAGGIPCENAFRCTSFSQLKYLCETVTPAHLVNVHCVQPIPTSSFTLIPSSIVLGAYELKQFEVSNNQQKIIFPIHHKVKPLVFQPGSKINNDNVSFDIDTLEKIILQAYQVAQEMTISVGMSHDLGKNNLFNIEESSQLVKQLLKSNSLSESEALIVDESSEDDTAEEDEELDDVIYDDDLSEDDASPTSSFDNLQHTPFSGIYQTLAL</sequence>
<reference evidence="3" key="1">
    <citation type="submission" date="2021-02" db="EMBL/GenBank/DDBJ databases">
        <authorList>
            <person name="Nowell W R."/>
        </authorList>
    </citation>
    <scope>NUCLEOTIDE SEQUENCE</scope>
</reference>
<evidence type="ECO:0000256" key="1">
    <source>
        <dbReference type="SAM" id="MobiDB-lite"/>
    </source>
</evidence>